<dbReference type="PANTHER" id="PTHR14312">
    <property type="entry name" value="CREB/ATF BZIP TRANSCRIPTION FACTOR"/>
    <property type="match status" value="1"/>
</dbReference>
<dbReference type="FunCoup" id="A0A2K3CPC6">
    <property type="interactions" value="1091"/>
</dbReference>
<dbReference type="KEGG" id="cre:CHLRE_17g707500v5"/>
<proteinExistence type="predicted"/>
<evidence type="ECO:0000313" key="4">
    <source>
        <dbReference type="Proteomes" id="UP000006906"/>
    </source>
</evidence>
<feature type="compositionally biased region" description="Low complexity" evidence="1">
    <location>
        <begin position="305"/>
        <end position="318"/>
    </location>
</feature>
<feature type="region of interest" description="Disordered" evidence="1">
    <location>
        <begin position="1023"/>
        <end position="1080"/>
    </location>
</feature>
<feature type="region of interest" description="Disordered" evidence="1">
    <location>
        <begin position="305"/>
        <end position="327"/>
    </location>
</feature>
<dbReference type="Gramene" id="PNW70141">
    <property type="protein sequence ID" value="PNW70141"/>
    <property type="gene ID" value="CHLRE_17g707500v5"/>
</dbReference>
<dbReference type="Proteomes" id="UP000006906">
    <property type="component" value="Chromosome 17"/>
</dbReference>
<keyword evidence="4" id="KW-1185">Reference proteome</keyword>
<feature type="compositionally biased region" description="Low complexity" evidence="1">
    <location>
        <begin position="66"/>
        <end position="127"/>
    </location>
</feature>
<dbReference type="InterPro" id="IPR024283">
    <property type="entry name" value="TOC159_MAD"/>
</dbReference>
<evidence type="ECO:0000259" key="2">
    <source>
        <dbReference type="Pfam" id="PF11886"/>
    </source>
</evidence>
<dbReference type="EMBL" id="CM008978">
    <property type="protein sequence ID" value="PNW70141.1"/>
    <property type="molecule type" value="Genomic_DNA"/>
</dbReference>
<dbReference type="GO" id="GO:0003924">
    <property type="term" value="F:GTPase activity"/>
    <property type="evidence" value="ECO:0000318"/>
    <property type="project" value="GO_Central"/>
</dbReference>
<name>A0A2K3CPC6_CHLRE</name>
<feature type="domain" description="Translocase of chloroplast 159/132 membrane anchor" evidence="2">
    <location>
        <begin position="670"/>
        <end position="773"/>
    </location>
</feature>
<feature type="region of interest" description="Disordered" evidence="1">
    <location>
        <begin position="225"/>
        <end position="254"/>
    </location>
</feature>
<evidence type="ECO:0000256" key="1">
    <source>
        <dbReference type="SAM" id="MobiDB-lite"/>
    </source>
</evidence>
<feature type="compositionally biased region" description="Gly residues" evidence="1">
    <location>
        <begin position="128"/>
        <end position="138"/>
    </location>
</feature>
<dbReference type="InterPro" id="IPR027417">
    <property type="entry name" value="P-loop_NTPase"/>
</dbReference>
<sequence length="1080" mass="108935">MPKLPNRPAAAKPAATASGASVDAPGVASAPTSAPASSTGPSGTNGGAKEPASSSNSGGGNAGPKLPARPSAGPSLPPRGGARAAGGAAAPGPSTSTGATHSASASAPAGASAASAGGANGSSSAAGSSGGGSGGAVAAGGRRAPSGGLGALPPRGGLLPLPAQGPVLDPDEPESIAEVRRSIHAVRVQMISAALRLGYDHENALVKQVLYRLALAERLKAPWRRPGKRPDPVTAAAREAARLQQQQDGPAAVAAAAGGPKAAAAPAAVSGPAGLGFTVKIMLIGVQGSGKTQLAHALLGAGDGAATAPPAASTSASAPPQPAFPAVHPFQGATKGVSVLRGSAHGIGLVFVDTPGLSLAPGGAARNSQVLQQIRRAYHCHKPDLLVYVDRLDAAAGGGGGGSAGGGAGAELAVMQSLTAALGPGLWLNTILAFTHAGAAPPSSGGRGRPAGAPALTFENWLELRSHGLQQVIRQASGDERLMNPVAFAESHPACPLNAAGQPVIYNGMPWRQHLMLMVTSAKLLADTEALLQMQGGGAGGGAGAGAAAAAGGAGSAAALRQMMGGGRQVPMPYLMQQITQMSRPLKFPDHGNVMDVRRARYDTRRLRQERQRREAGRQVALRVLALRQAARKQRSLADAYRTGTQAGCKVTPEPPRVATRCRPSAMPAEGHRYRNPEAQGGWVVRPHMETHCADVSDGVEGFILNKVAVAAVGGAGEGDGLGGRGVPYHHYLSAQCTKDQKLLAARSEATLYHDPLGRATTSLSADLQTSSSAAAAAAGGGGGGPDVLMVLRADTRLHTNTGRGSALPKLTVGGVVARVGEEGRLLSLEGPTAVGMRLQASKKLRLGLTPTPVRLAVAAAVMQSASELAAGRLGLGRGGDACLGLNAEVKIKDLIDFTNIDVPLARSLPGDFALGLTRSPEGEVTAGFGSSVQYRLGAREMLGLRTTFGNRGRAGLSLRAKTVSGWWLGLVAMAVPLGKLLLDTASDALRRWGAQRRLRKQQRLQQQKLRQQQQQALERQQKLQQEQQQQKAKGAVPKTVGKAGVGVGKAAAAAADGKKGGSGAAARLASGKPGARPKK</sequence>
<organism evidence="3 4">
    <name type="scientific">Chlamydomonas reinhardtii</name>
    <name type="common">Chlamydomonas smithii</name>
    <dbReference type="NCBI Taxonomy" id="3055"/>
    <lineage>
        <taxon>Eukaryota</taxon>
        <taxon>Viridiplantae</taxon>
        <taxon>Chlorophyta</taxon>
        <taxon>core chlorophytes</taxon>
        <taxon>Chlorophyceae</taxon>
        <taxon>CS clade</taxon>
        <taxon>Chlamydomonadales</taxon>
        <taxon>Chlamydomonadaceae</taxon>
        <taxon>Chlamydomonas</taxon>
    </lineage>
</organism>
<feature type="compositionally biased region" description="Low complexity" evidence="1">
    <location>
        <begin position="9"/>
        <end position="42"/>
    </location>
</feature>
<dbReference type="Gene3D" id="3.40.50.300">
    <property type="entry name" value="P-loop containing nucleotide triphosphate hydrolases"/>
    <property type="match status" value="1"/>
</dbReference>
<gene>
    <name evidence="3" type="ORF">CHLRE_17g707500v5</name>
</gene>
<dbReference type="ExpressionAtlas" id="A0A2K3CPC6">
    <property type="expression patterns" value="baseline"/>
</dbReference>
<dbReference type="GeneID" id="5717188"/>
<reference evidence="3 4" key="1">
    <citation type="journal article" date="2007" name="Science">
        <title>The Chlamydomonas genome reveals the evolution of key animal and plant functions.</title>
        <authorList>
            <person name="Merchant S.S."/>
            <person name="Prochnik S.E."/>
            <person name="Vallon O."/>
            <person name="Harris E.H."/>
            <person name="Karpowicz S.J."/>
            <person name="Witman G.B."/>
            <person name="Terry A."/>
            <person name="Salamov A."/>
            <person name="Fritz-Laylin L.K."/>
            <person name="Marechal-Drouard L."/>
            <person name="Marshall W.F."/>
            <person name="Qu L.H."/>
            <person name="Nelson D.R."/>
            <person name="Sanderfoot A.A."/>
            <person name="Spalding M.H."/>
            <person name="Kapitonov V.V."/>
            <person name="Ren Q."/>
            <person name="Ferris P."/>
            <person name="Lindquist E."/>
            <person name="Shapiro H."/>
            <person name="Lucas S.M."/>
            <person name="Grimwood J."/>
            <person name="Schmutz J."/>
            <person name="Cardol P."/>
            <person name="Cerutti H."/>
            <person name="Chanfreau G."/>
            <person name="Chen C.L."/>
            <person name="Cognat V."/>
            <person name="Croft M.T."/>
            <person name="Dent R."/>
            <person name="Dutcher S."/>
            <person name="Fernandez E."/>
            <person name="Fukuzawa H."/>
            <person name="Gonzalez-Ballester D."/>
            <person name="Gonzalez-Halphen D."/>
            <person name="Hallmann A."/>
            <person name="Hanikenne M."/>
            <person name="Hippler M."/>
            <person name="Inwood W."/>
            <person name="Jabbari K."/>
            <person name="Kalanon M."/>
            <person name="Kuras R."/>
            <person name="Lefebvre P.A."/>
            <person name="Lemaire S.D."/>
            <person name="Lobanov A.V."/>
            <person name="Lohr M."/>
            <person name="Manuell A."/>
            <person name="Meier I."/>
            <person name="Mets L."/>
            <person name="Mittag M."/>
            <person name="Mittelmeier T."/>
            <person name="Moroney J.V."/>
            <person name="Moseley J."/>
            <person name="Napoli C."/>
            <person name="Nedelcu A.M."/>
            <person name="Niyogi K."/>
            <person name="Novoselov S.V."/>
            <person name="Paulsen I.T."/>
            <person name="Pazour G."/>
            <person name="Purton S."/>
            <person name="Ral J.P."/>
            <person name="Riano-Pachon D.M."/>
            <person name="Riekhof W."/>
            <person name="Rymarquis L."/>
            <person name="Schroda M."/>
            <person name="Stern D."/>
            <person name="Umen J."/>
            <person name="Willows R."/>
            <person name="Wilson N."/>
            <person name="Zimmer S.L."/>
            <person name="Allmer J."/>
            <person name="Balk J."/>
            <person name="Bisova K."/>
            <person name="Chen C.J."/>
            <person name="Elias M."/>
            <person name="Gendler K."/>
            <person name="Hauser C."/>
            <person name="Lamb M.R."/>
            <person name="Ledford H."/>
            <person name="Long J.C."/>
            <person name="Minagawa J."/>
            <person name="Page M.D."/>
            <person name="Pan J."/>
            <person name="Pootakham W."/>
            <person name="Roje S."/>
            <person name="Rose A."/>
            <person name="Stahlberg E."/>
            <person name="Terauchi A.M."/>
            <person name="Yang P."/>
            <person name="Ball S."/>
            <person name="Bowler C."/>
            <person name="Dieckmann C.L."/>
            <person name="Gladyshev V.N."/>
            <person name="Green P."/>
            <person name="Jorgensen R."/>
            <person name="Mayfield S."/>
            <person name="Mueller-Roeber B."/>
            <person name="Rajamani S."/>
            <person name="Sayre R.T."/>
            <person name="Brokstein P."/>
            <person name="Dubchak I."/>
            <person name="Goodstein D."/>
            <person name="Hornick L."/>
            <person name="Huang Y.W."/>
            <person name="Jhaveri J."/>
            <person name="Luo Y."/>
            <person name="Martinez D."/>
            <person name="Ngau W.C."/>
            <person name="Otillar B."/>
            <person name="Poliakov A."/>
            <person name="Porter A."/>
            <person name="Szajkowski L."/>
            <person name="Werner G."/>
            <person name="Zhou K."/>
            <person name="Grigoriev I.V."/>
            <person name="Rokhsar D.S."/>
            <person name="Grossman A.R."/>
        </authorList>
    </citation>
    <scope>NUCLEOTIDE SEQUENCE [LARGE SCALE GENOMIC DNA]</scope>
    <source>
        <strain evidence="4">CC-503</strain>
    </source>
</reference>
<dbReference type="STRING" id="3055.A0A2K3CPC6"/>
<dbReference type="AlphaFoldDB" id="A0A2K3CPC6"/>
<feature type="compositionally biased region" description="Low complexity" evidence="1">
    <location>
        <begin position="235"/>
        <end position="254"/>
    </location>
</feature>
<protein>
    <recommendedName>
        <fullName evidence="2">Translocase of chloroplast 159/132 membrane anchor domain-containing protein</fullName>
    </recommendedName>
</protein>
<evidence type="ECO:0000313" key="3">
    <source>
        <dbReference type="EMBL" id="PNW70141.1"/>
    </source>
</evidence>
<feature type="compositionally biased region" description="Low complexity" evidence="1">
    <location>
        <begin position="139"/>
        <end position="168"/>
    </location>
</feature>
<dbReference type="PANTHER" id="PTHR14312:SF1">
    <property type="entry name" value="BASIC-LEUCINE ZIPPER TRANSCRIPTION FACTOR A"/>
    <property type="match status" value="1"/>
</dbReference>
<accession>A0A2K3CPC6</accession>
<dbReference type="SUPFAM" id="SSF52540">
    <property type="entry name" value="P-loop containing nucleoside triphosphate hydrolases"/>
    <property type="match status" value="1"/>
</dbReference>
<dbReference type="Pfam" id="PF11886">
    <property type="entry name" value="TOC159_MAD"/>
    <property type="match status" value="1"/>
</dbReference>
<feature type="region of interest" description="Disordered" evidence="1">
    <location>
        <begin position="1"/>
        <end position="172"/>
    </location>
</feature>
<dbReference type="OrthoDB" id="8954335at2759"/>
<dbReference type="InParanoid" id="A0A2K3CPC6"/>
<feature type="compositionally biased region" description="Low complexity" evidence="1">
    <location>
        <begin position="1023"/>
        <end position="1056"/>
    </location>
</feature>
<dbReference type="RefSeq" id="XP_042914484.1">
    <property type="nucleotide sequence ID" value="XM_043072025.1"/>
</dbReference>